<proteinExistence type="predicted"/>
<evidence type="ECO:0000313" key="2">
    <source>
        <dbReference type="Proteomes" id="UP000011058"/>
    </source>
</evidence>
<dbReference type="AlphaFoldDB" id="I0KFG4"/>
<dbReference type="EMBL" id="HE796683">
    <property type="protein sequence ID" value="CCH02867.1"/>
    <property type="molecule type" value="Genomic_DNA"/>
</dbReference>
<sequence>MKTTIGLLLATVESMLGKSKRAYCTLYHTLFT</sequence>
<accession>I0KFG4</accession>
<dbReference type="KEGG" id="fae:FAES_4868"/>
<evidence type="ECO:0000313" key="1">
    <source>
        <dbReference type="EMBL" id="CCH02867.1"/>
    </source>
</evidence>
<dbReference type="HOGENOM" id="CLU_3389546_0_0_10"/>
<keyword evidence="2" id="KW-1185">Reference proteome</keyword>
<name>I0KFG4_9BACT</name>
<dbReference type="Proteomes" id="UP000011058">
    <property type="component" value="Chromosome"/>
</dbReference>
<dbReference type="STRING" id="1166018.FAES_4868"/>
<gene>
    <name evidence="1" type="ORF">FAES_4868</name>
</gene>
<protein>
    <submittedName>
        <fullName evidence="1">Uncharacterized protein</fullName>
    </submittedName>
</protein>
<reference evidence="1 2" key="1">
    <citation type="journal article" date="2012" name="J. Bacteriol.">
        <title>Genome Sequence of Fibrella aestuarina BUZ 2T, a Filamentous Marine Bacterium.</title>
        <authorList>
            <person name="Filippini M."/>
            <person name="Qi W."/>
            <person name="Blom J."/>
            <person name="Goesmann A."/>
            <person name="Smits T.H."/>
            <person name="Bagheri H.C."/>
        </authorList>
    </citation>
    <scope>NUCLEOTIDE SEQUENCE [LARGE SCALE GENOMIC DNA]</scope>
    <source>
        <strain evidence="2">BUZ 2T</strain>
    </source>
</reference>
<organism evidence="1 2">
    <name type="scientific">Fibrella aestuarina BUZ 2</name>
    <dbReference type="NCBI Taxonomy" id="1166018"/>
    <lineage>
        <taxon>Bacteria</taxon>
        <taxon>Pseudomonadati</taxon>
        <taxon>Bacteroidota</taxon>
        <taxon>Cytophagia</taxon>
        <taxon>Cytophagales</taxon>
        <taxon>Spirosomataceae</taxon>
        <taxon>Fibrella</taxon>
    </lineage>
</organism>